<dbReference type="CDD" id="cd00118">
    <property type="entry name" value="LysM"/>
    <property type="match status" value="1"/>
</dbReference>
<evidence type="ECO:0000313" key="4">
    <source>
        <dbReference type="Proteomes" id="UP000199225"/>
    </source>
</evidence>
<dbReference type="Gene3D" id="3.10.350.10">
    <property type="entry name" value="LysM domain"/>
    <property type="match status" value="1"/>
</dbReference>
<dbReference type="EMBL" id="FNEV01000001">
    <property type="protein sequence ID" value="SDI92957.1"/>
    <property type="molecule type" value="Genomic_DNA"/>
</dbReference>
<dbReference type="SMART" id="SM00257">
    <property type="entry name" value="LysM"/>
    <property type="match status" value="1"/>
</dbReference>
<evidence type="ECO:0000256" key="1">
    <source>
        <dbReference type="SAM" id="MobiDB-lite"/>
    </source>
</evidence>
<dbReference type="Proteomes" id="UP000199225">
    <property type="component" value="Unassembled WGS sequence"/>
</dbReference>
<feature type="region of interest" description="Disordered" evidence="1">
    <location>
        <begin position="124"/>
        <end position="144"/>
    </location>
</feature>
<reference evidence="4" key="1">
    <citation type="submission" date="2016-10" db="EMBL/GenBank/DDBJ databases">
        <authorList>
            <person name="Varghese N."/>
            <person name="Submissions S."/>
        </authorList>
    </citation>
    <scope>NUCLEOTIDE SEQUENCE [LARGE SCALE GENOMIC DNA]</scope>
    <source>
        <strain evidence="4">DSM 4771</strain>
    </source>
</reference>
<dbReference type="SUPFAM" id="SSF54106">
    <property type="entry name" value="LysM domain"/>
    <property type="match status" value="1"/>
</dbReference>
<dbReference type="STRING" id="86666.SAMN04490247_0049"/>
<evidence type="ECO:0000313" key="3">
    <source>
        <dbReference type="EMBL" id="SDI92957.1"/>
    </source>
</evidence>
<feature type="domain" description="LysM" evidence="2">
    <location>
        <begin position="2"/>
        <end position="47"/>
    </location>
</feature>
<keyword evidence="4" id="KW-1185">Reference proteome</keyword>
<dbReference type="RefSeq" id="WP_093190598.1">
    <property type="nucleotide sequence ID" value="NZ_FNEV01000001.1"/>
</dbReference>
<feature type="compositionally biased region" description="Pro residues" evidence="1">
    <location>
        <begin position="133"/>
        <end position="144"/>
    </location>
</feature>
<dbReference type="InterPro" id="IPR014248">
    <property type="entry name" value="Spore_coat_assembly_SafA"/>
</dbReference>
<feature type="compositionally biased region" description="Basic and acidic residues" evidence="1">
    <location>
        <begin position="52"/>
        <end position="81"/>
    </location>
</feature>
<protein>
    <submittedName>
        <fullName evidence="3">Spore coat assembly protein SafA</fullName>
    </submittedName>
</protein>
<name>A0A1G8PKI6_9BACI</name>
<accession>A0A1G8PKI6</accession>
<dbReference type="InterPro" id="IPR036779">
    <property type="entry name" value="LysM_dom_sf"/>
</dbReference>
<sequence length="144" mass="17077">MRIHIVQKGDTLWQIANKYNVDLEVLKQMNAHLSDPDVLMPGMKIQLPAEMQKKEQWKQAPKEHMKKDMDYPEMGKKKEDIPPPPEMPMPTIDQQMQDYYKKHHCPPPVKGEPQAFICYPIPLPKEHKHYPDKPPCYPYPRPRR</sequence>
<gene>
    <name evidence="3" type="ORF">SAMN04490247_0049</name>
</gene>
<dbReference type="NCBIfam" id="TIGR02899">
    <property type="entry name" value="spore_safA"/>
    <property type="match status" value="1"/>
</dbReference>
<dbReference type="PROSITE" id="PS51782">
    <property type="entry name" value="LYSM"/>
    <property type="match status" value="1"/>
</dbReference>
<dbReference type="AlphaFoldDB" id="A0A1G8PKI6"/>
<dbReference type="InterPro" id="IPR018392">
    <property type="entry name" value="LysM"/>
</dbReference>
<evidence type="ECO:0000259" key="2">
    <source>
        <dbReference type="PROSITE" id="PS51782"/>
    </source>
</evidence>
<dbReference type="Pfam" id="PF01476">
    <property type="entry name" value="LysM"/>
    <property type="match status" value="1"/>
</dbReference>
<organism evidence="3 4">
    <name type="scientific">Salimicrobium halophilum</name>
    <dbReference type="NCBI Taxonomy" id="86666"/>
    <lineage>
        <taxon>Bacteria</taxon>
        <taxon>Bacillati</taxon>
        <taxon>Bacillota</taxon>
        <taxon>Bacilli</taxon>
        <taxon>Bacillales</taxon>
        <taxon>Bacillaceae</taxon>
        <taxon>Salimicrobium</taxon>
    </lineage>
</organism>
<dbReference type="OrthoDB" id="2033517at2"/>
<feature type="region of interest" description="Disordered" evidence="1">
    <location>
        <begin position="52"/>
        <end position="92"/>
    </location>
</feature>
<proteinExistence type="predicted"/>